<dbReference type="CDD" id="cd02511">
    <property type="entry name" value="Beta4Glucosyltransferase"/>
    <property type="match status" value="1"/>
</dbReference>
<accession>A0A1F4Z062</accession>
<dbReference type="AlphaFoldDB" id="A0A1F4Z062"/>
<proteinExistence type="predicted"/>
<keyword evidence="1" id="KW-0472">Membrane</keyword>
<keyword evidence="1" id="KW-0812">Transmembrane</keyword>
<reference evidence="3 4" key="1">
    <citation type="journal article" date="2016" name="Nat. Commun.">
        <title>Thousands of microbial genomes shed light on interconnected biogeochemical processes in an aquifer system.</title>
        <authorList>
            <person name="Anantharaman K."/>
            <person name="Brown C.T."/>
            <person name="Hug L.A."/>
            <person name="Sharon I."/>
            <person name="Castelle C.J."/>
            <person name="Probst A.J."/>
            <person name="Thomas B.C."/>
            <person name="Singh A."/>
            <person name="Wilkins M.J."/>
            <person name="Karaoz U."/>
            <person name="Brodie E.L."/>
            <person name="Williams K.H."/>
            <person name="Hubbard S.S."/>
            <person name="Banfield J.F."/>
        </authorList>
    </citation>
    <scope>NUCLEOTIDE SEQUENCE [LARGE SCALE GENOMIC DNA]</scope>
</reference>
<dbReference type="SUPFAM" id="SSF53448">
    <property type="entry name" value="Nucleotide-diphospho-sugar transferases"/>
    <property type="match status" value="1"/>
</dbReference>
<protein>
    <recommendedName>
        <fullName evidence="2">Glycosyltransferase 2-like domain-containing protein</fullName>
    </recommendedName>
</protein>
<dbReference type="EMBL" id="MEXM01000055">
    <property type="protein sequence ID" value="OGC99678.1"/>
    <property type="molecule type" value="Genomic_DNA"/>
</dbReference>
<evidence type="ECO:0000313" key="3">
    <source>
        <dbReference type="EMBL" id="OGC99678.1"/>
    </source>
</evidence>
<name>A0A1F4Z062_9BACT</name>
<dbReference type="InterPro" id="IPR029044">
    <property type="entry name" value="Nucleotide-diphossugar_trans"/>
</dbReference>
<feature type="transmembrane region" description="Helical" evidence="1">
    <location>
        <begin position="229"/>
        <end position="248"/>
    </location>
</feature>
<gene>
    <name evidence="3" type="ORF">A2972_04685</name>
</gene>
<comment type="caution">
    <text evidence="3">The sequence shown here is derived from an EMBL/GenBank/DDBJ whole genome shotgun (WGS) entry which is preliminary data.</text>
</comment>
<organism evidence="3 4">
    <name type="scientific">Candidatus Amesbacteria bacterium RIFCSPLOWO2_01_FULL_47_33</name>
    <dbReference type="NCBI Taxonomy" id="1797258"/>
    <lineage>
        <taxon>Bacteria</taxon>
        <taxon>Candidatus Amesiibacteriota</taxon>
    </lineage>
</organism>
<dbReference type="PANTHER" id="PTHR43630:SF2">
    <property type="entry name" value="GLYCOSYLTRANSFERASE"/>
    <property type="match status" value="1"/>
</dbReference>
<feature type="domain" description="Glycosyltransferase 2-like" evidence="2">
    <location>
        <begin position="7"/>
        <end position="102"/>
    </location>
</feature>
<dbReference type="Pfam" id="PF00535">
    <property type="entry name" value="Glycos_transf_2"/>
    <property type="match status" value="1"/>
</dbReference>
<evidence type="ECO:0000313" key="4">
    <source>
        <dbReference type="Proteomes" id="UP000176822"/>
    </source>
</evidence>
<dbReference type="PANTHER" id="PTHR43630">
    <property type="entry name" value="POLY-BETA-1,6-N-ACETYL-D-GLUCOSAMINE SYNTHASE"/>
    <property type="match status" value="1"/>
</dbReference>
<dbReference type="Gene3D" id="3.90.550.10">
    <property type="entry name" value="Spore Coat Polysaccharide Biosynthesis Protein SpsA, Chain A"/>
    <property type="match status" value="1"/>
</dbReference>
<dbReference type="Proteomes" id="UP000176822">
    <property type="component" value="Unassembled WGS sequence"/>
</dbReference>
<keyword evidence="1" id="KW-1133">Transmembrane helix</keyword>
<dbReference type="InterPro" id="IPR001173">
    <property type="entry name" value="Glyco_trans_2-like"/>
</dbReference>
<sequence>MKKPKLSVVMATFNEESNLARCLESVKAIADEIVIVDGESTDKTVGIAKKFKAKVMITGNPINFHINKNKAIDAAKGEWILQLDADEVVSPELSGEILSVIRGKSELNGYWINRKNWFLDRFLTKGGQYPDPTLRLYRRGFGRLPEKDVHEQADVKGPTGHLKHDLLHYRDTSFEKYFSGFDLYTTFIARQMIDRKLQFNLSNTMNYLFLKPALTFFNIFFRHKGFVDGIPGFVFALFSGLVHGVAYIKFWQKTKFPV</sequence>
<feature type="transmembrane region" description="Helical" evidence="1">
    <location>
        <begin position="205"/>
        <end position="223"/>
    </location>
</feature>
<evidence type="ECO:0000256" key="1">
    <source>
        <dbReference type="SAM" id="Phobius"/>
    </source>
</evidence>
<evidence type="ECO:0000259" key="2">
    <source>
        <dbReference type="Pfam" id="PF00535"/>
    </source>
</evidence>